<evidence type="ECO:0000313" key="3">
    <source>
        <dbReference type="EMBL" id="SEP15464.1"/>
    </source>
</evidence>
<dbReference type="CDD" id="cd01949">
    <property type="entry name" value="GGDEF"/>
    <property type="match status" value="1"/>
</dbReference>
<feature type="transmembrane region" description="Helical" evidence="1">
    <location>
        <begin position="88"/>
        <end position="108"/>
    </location>
</feature>
<feature type="transmembrane region" description="Helical" evidence="1">
    <location>
        <begin position="12"/>
        <end position="31"/>
    </location>
</feature>
<feature type="transmembrane region" description="Helical" evidence="1">
    <location>
        <begin position="120"/>
        <end position="141"/>
    </location>
</feature>
<name>A0A1H8VJJ5_9ACTN</name>
<keyword evidence="1" id="KW-0812">Transmembrane</keyword>
<dbReference type="OrthoDB" id="23692at2"/>
<dbReference type="InterPro" id="IPR029787">
    <property type="entry name" value="Nucleotide_cyclase"/>
</dbReference>
<protein>
    <submittedName>
        <fullName evidence="3">Diguanylate cyclase (GGDEF) domain-containing protein</fullName>
    </submittedName>
</protein>
<dbReference type="EMBL" id="FOEE01000012">
    <property type="protein sequence ID" value="SEP15464.1"/>
    <property type="molecule type" value="Genomic_DNA"/>
</dbReference>
<dbReference type="Proteomes" id="UP000198960">
    <property type="component" value="Unassembled WGS sequence"/>
</dbReference>
<keyword evidence="4" id="KW-1185">Reference proteome</keyword>
<dbReference type="SMART" id="SM00267">
    <property type="entry name" value="GGDEF"/>
    <property type="match status" value="1"/>
</dbReference>
<dbReference type="NCBIfam" id="TIGR00254">
    <property type="entry name" value="GGDEF"/>
    <property type="match status" value="1"/>
</dbReference>
<evidence type="ECO:0000313" key="4">
    <source>
        <dbReference type="Proteomes" id="UP000198960"/>
    </source>
</evidence>
<dbReference type="PANTHER" id="PTHR45138:SF9">
    <property type="entry name" value="DIGUANYLATE CYCLASE DGCM-RELATED"/>
    <property type="match status" value="1"/>
</dbReference>
<feature type="domain" description="GGDEF" evidence="2">
    <location>
        <begin position="195"/>
        <end position="308"/>
    </location>
</feature>
<dbReference type="InterPro" id="IPR043128">
    <property type="entry name" value="Rev_trsase/Diguanyl_cyclase"/>
</dbReference>
<organism evidence="3 4">
    <name type="scientific">Trujillonella endophytica</name>
    <dbReference type="NCBI Taxonomy" id="673521"/>
    <lineage>
        <taxon>Bacteria</taxon>
        <taxon>Bacillati</taxon>
        <taxon>Actinomycetota</taxon>
        <taxon>Actinomycetes</taxon>
        <taxon>Geodermatophilales</taxon>
        <taxon>Geodermatophilaceae</taxon>
        <taxon>Trujillonella</taxon>
    </lineage>
</organism>
<dbReference type="AlphaFoldDB" id="A0A1H8VJJ5"/>
<dbReference type="PANTHER" id="PTHR45138">
    <property type="entry name" value="REGULATORY COMPONENTS OF SENSORY TRANSDUCTION SYSTEM"/>
    <property type="match status" value="1"/>
</dbReference>
<dbReference type="InterPro" id="IPR000160">
    <property type="entry name" value="GGDEF_dom"/>
</dbReference>
<reference evidence="4" key="1">
    <citation type="submission" date="2016-10" db="EMBL/GenBank/DDBJ databases">
        <authorList>
            <person name="Varghese N."/>
            <person name="Submissions S."/>
        </authorList>
    </citation>
    <scope>NUCLEOTIDE SEQUENCE [LARGE SCALE GENOMIC DNA]</scope>
    <source>
        <strain evidence="4">DSM 45413</strain>
    </source>
</reference>
<dbReference type="STRING" id="673521.SAMN05660991_03597"/>
<keyword evidence="1" id="KW-0472">Membrane</keyword>
<evidence type="ECO:0000259" key="2">
    <source>
        <dbReference type="PROSITE" id="PS50887"/>
    </source>
</evidence>
<dbReference type="Pfam" id="PF00990">
    <property type="entry name" value="GGDEF"/>
    <property type="match status" value="1"/>
</dbReference>
<feature type="transmembrane region" description="Helical" evidence="1">
    <location>
        <begin position="37"/>
        <end position="56"/>
    </location>
</feature>
<sequence>MHGDRATGVGLLALLYGVSGLLCAVGALWPMHPHSPVALLAVLAVVGVGASALLWLRRADLPDPGVHLALGTVSALVGALAWQSVTAAGVVGLGPAMVAVGVFTGHFLPPRAARTHVALLLTWATAGAVASVPAGLAAPWLTTVTTVVVLSEAQLRMSAQLRHAAGTDPLTGVANRRSWGAEAARDLAHAQRSGEPLTVAVLDLDHFKAVNDEDGHSAGDDLLRSLALAWSRELRGADLLGRHGGDEFVLCLPGTDAAAGRELLARLHAVHPASWSVGTATVRPGDTVDDLLRRADAELYRAKRARTA</sequence>
<keyword evidence="1" id="KW-1133">Transmembrane helix</keyword>
<proteinExistence type="predicted"/>
<gene>
    <name evidence="3" type="ORF">SAMN05660991_03597</name>
</gene>
<evidence type="ECO:0000256" key="1">
    <source>
        <dbReference type="SAM" id="Phobius"/>
    </source>
</evidence>
<accession>A0A1H8VJJ5</accession>
<dbReference type="RefSeq" id="WP_091946618.1">
    <property type="nucleotide sequence ID" value="NZ_FOEE01000012.1"/>
</dbReference>
<dbReference type="PROSITE" id="PS50887">
    <property type="entry name" value="GGDEF"/>
    <property type="match status" value="1"/>
</dbReference>
<dbReference type="GO" id="GO:0052621">
    <property type="term" value="F:diguanylate cyclase activity"/>
    <property type="evidence" value="ECO:0007669"/>
    <property type="project" value="TreeGrafter"/>
</dbReference>
<dbReference type="SUPFAM" id="SSF55073">
    <property type="entry name" value="Nucleotide cyclase"/>
    <property type="match status" value="1"/>
</dbReference>
<feature type="transmembrane region" description="Helical" evidence="1">
    <location>
        <begin position="65"/>
        <end position="82"/>
    </location>
</feature>
<dbReference type="Gene3D" id="3.30.70.270">
    <property type="match status" value="1"/>
</dbReference>
<dbReference type="InterPro" id="IPR050469">
    <property type="entry name" value="Diguanylate_Cyclase"/>
</dbReference>